<keyword evidence="8" id="KW-0547">Nucleotide-binding</keyword>
<dbReference type="AlphaFoldDB" id="A0A2R5GTM3"/>
<feature type="domain" description="Phosphoribosyltransferase" evidence="10">
    <location>
        <begin position="30"/>
        <end position="228"/>
    </location>
</feature>
<comment type="similarity">
    <text evidence="3">Belongs to the UPRTase family.</text>
</comment>
<evidence type="ECO:0000256" key="6">
    <source>
        <dbReference type="ARBA" id="ARBA00022676"/>
    </source>
</evidence>
<evidence type="ECO:0000256" key="8">
    <source>
        <dbReference type="ARBA" id="ARBA00022741"/>
    </source>
</evidence>
<keyword evidence="7 11" id="KW-0808">Transferase</keyword>
<dbReference type="InterPro" id="IPR000836">
    <property type="entry name" value="PRTase_dom"/>
</dbReference>
<reference evidence="11 12" key="1">
    <citation type="submission" date="2017-12" db="EMBL/GenBank/DDBJ databases">
        <title>Sequencing, de novo assembly and annotation of complete genome of a new Thraustochytrid species, strain FCC1311.</title>
        <authorList>
            <person name="Sedici K."/>
            <person name="Godart F."/>
            <person name="Aiese Cigliano R."/>
            <person name="Sanseverino W."/>
            <person name="Barakat M."/>
            <person name="Ortet P."/>
            <person name="Marechal E."/>
            <person name="Cagnac O."/>
            <person name="Amato A."/>
        </authorList>
    </citation>
    <scope>NUCLEOTIDE SEQUENCE [LARGE SCALE GENOMIC DNA]</scope>
</reference>
<dbReference type="FunFam" id="3.40.50.2020:FF:000023">
    <property type="entry name" value="Probable uracil phosphoribosyltransferase"/>
    <property type="match status" value="1"/>
</dbReference>
<dbReference type="Proteomes" id="UP000241890">
    <property type="component" value="Unassembled WGS sequence"/>
</dbReference>
<dbReference type="Gene3D" id="3.40.50.2020">
    <property type="match status" value="1"/>
</dbReference>
<dbReference type="CDD" id="cd06223">
    <property type="entry name" value="PRTases_typeI"/>
    <property type="match status" value="1"/>
</dbReference>
<comment type="cofactor">
    <cofactor evidence="1">
        <name>Mg(2+)</name>
        <dbReference type="ChEBI" id="CHEBI:18420"/>
    </cofactor>
</comment>
<evidence type="ECO:0000256" key="5">
    <source>
        <dbReference type="ARBA" id="ARBA00022533"/>
    </source>
</evidence>
<evidence type="ECO:0000256" key="4">
    <source>
        <dbReference type="ARBA" id="ARBA00011894"/>
    </source>
</evidence>
<sequence>MAERREENRACAAAAAAEVRCLAGEGMKSVDALLLRVRDRESSQDRFVFYVDRAIKLVVEVALGELATEKKTVVTPTGAQVDGYDFARPVAAVSILRSGDAFMQAFNACMPGSPTGKLLVAKHAGSELQVLYSKLPKNLASCSVLLMDPLLATGSTMIKSLQVLTGEYGVDPQHITVLCLISCPAGIKNVQEAFPQVRIITAAVDAGLNKEHFISPGLGSFGDRYFGTR</sequence>
<dbReference type="EMBL" id="BEYU01000184">
    <property type="protein sequence ID" value="GBG34212.1"/>
    <property type="molecule type" value="Genomic_DNA"/>
</dbReference>
<dbReference type="SUPFAM" id="SSF53271">
    <property type="entry name" value="PRTase-like"/>
    <property type="match status" value="1"/>
</dbReference>
<accession>A0A2R5GTM3</accession>
<gene>
    <name evidence="11" type="ORF">FCC1311_104362</name>
</gene>
<protein>
    <recommendedName>
        <fullName evidence="4">uracil phosphoribosyltransferase</fullName>
        <ecNumber evidence="4">2.4.2.9</ecNumber>
    </recommendedName>
</protein>
<dbReference type="InterPro" id="IPR029057">
    <property type="entry name" value="PRTase-like"/>
</dbReference>
<keyword evidence="9" id="KW-0342">GTP-binding</keyword>
<evidence type="ECO:0000256" key="1">
    <source>
        <dbReference type="ARBA" id="ARBA00001946"/>
    </source>
</evidence>
<proteinExistence type="inferred from homology"/>
<evidence type="ECO:0000313" key="12">
    <source>
        <dbReference type="Proteomes" id="UP000241890"/>
    </source>
</evidence>
<keyword evidence="12" id="KW-1185">Reference proteome</keyword>
<evidence type="ECO:0000256" key="9">
    <source>
        <dbReference type="ARBA" id="ARBA00023134"/>
    </source>
</evidence>
<evidence type="ECO:0000259" key="10">
    <source>
        <dbReference type="Pfam" id="PF14681"/>
    </source>
</evidence>
<dbReference type="InParanoid" id="A0A2R5GTM3"/>
<keyword evidence="6 11" id="KW-0328">Glycosyltransferase</keyword>
<evidence type="ECO:0000256" key="7">
    <source>
        <dbReference type="ARBA" id="ARBA00022679"/>
    </source>
</evidence>
<dbReference type="GO" id="GO:0008655">
    <property type="term" value="P:pyrimidine-containing compound salvage"/>
    <property type="evidence" value="ECO:0007669"/>
    <property type="project" value="UniProtKB-ARBA"/>
</dbReference>
<dbReference type="NCBIfam" id="NF001097">
    <property type="entry name" value="PRK00129.1"/>
    <property type="match status" value="1"/>
</dbReference>
<dbReference type="OrthoDB" id="106623at2759"/>
<comment type="pathway">
    <text evidence="2">Pyrimidine metabolism; UMP biosynthesis via salvage pathway; UMP from uracil: step 1/1.</text>
</comment>
<dbReference type="EC" id="2.4.2.9" evidence="4"/>
<evidence type="ECO:0000313" key="11">
    <source>
        <dbReference type="EMBL" id="GBG34212.1"/>
    </source>
</evidence>
<dbReference type="Pfam" id="PF14681">
    <property type="entry name" value="UPRTase"/>
    <property type="match status" value="1"/>
</dbReference>
<dbReference type="GO" id="GO:0005525">
    <property type="term" value="F:GTP binding"/>
    <property type="evidence" value="ECO:0007669"/>
    <property type="project" value="UniProtKB-KW"/>
</dbReference>
<evidence type="ECO:0000256" key="2">
    <source>
        <dbReference type="ARBA" id="ARBA00005180"/>
    </source>
</evidence>
<organism evidence="11 12">
    <name type="scientific">Hondaea fermentalgiana</name>
    <dbReference type="NCBI Taxonomy" id="2315210"/>
    <lineage>
        <taxon>Eukaryota</taxon>
        <taxon>Sar</taxon>
        <taxon>Stramenopiles</taxon>
        <taxon>Bigyra</taxon>
        <taxon>Labyrinthulomycetes</taxon>
        <taxon>Thraustochytrida</taxon>
        <taxon>Thraustochytriidae</taxon>
        <taxon>Hondaea</taxon>
    </lineage>
</organism>
<comment type="caution">
    <text evidence="11">The sequence shown here is derived from an EMBL/GenBank/DDBJ whole genome shotgun (WGS) entry which is preliminary data.</text>
</comment>
<keyword evidence="5" id="KW-0021">Allosteric enzyme</keyword>
<name>A0A2R5GTM3_9STRA</name>
<dbReference type="GO" id="GO:0004845">
    <property type="term" value="F:uracil phosphoribosyltransferase activity"/>
    <property type="evidence" value="ECO:0007669"/>
    <property type="project" value="UniProtKB-EC"/>
</dbReference>
<evidence type="ECO:0000256" key="3">
    <source>
        <dbReference type="ARBA" id="ARBA00009516"/>
    </source>
</evidence>